<dbReference type="AlphaFoldDB" id="A0A1G8HET1"/>
<dbReference type="GO" id="GO:0003700">
    <property type="term" value="F:DNA-binding transcription factor activity"/>
    <property type="evidence" value="ECO:0007669"/>
    <property type="project" value="TreeGrafter"/>
</dbReference>
<dbReference type="PRINTS" id="PR00455">
    <property type="entry name" value="HTHTETR"/>
</dbReference>
<evidence type="ECO:0000256" key="1">
    <source>
        <dbReference type="ARBA" id="ARBA00023015"/>
    </source>
</evidence>
<protein>
    <submittedName>
        <fullName evidence="6">Transcriptional regulator, TetR family</fullName>
    </submittedName>
</protein>
<dbReference type="GO" id="GO:0000976">
    <property type="term" value="F:transcription cis-regulatory region binding"/>
    <property type="evidence" value="ECO:0007669"/>
    <property type="project" value="TreeGrafter"/>
</dbReference>
<keyword evidence="1" id="KW-0805">Transcription regulation</keyword>
<keyword evidence="3" id="KW-0804">Transcription</keyword>
<dbReference type="RefSeq" id="WP_090263104.1">
    <property type="nucleotide sequence ID" value="NZ_FNDS01000005.1"/>
</dbReference>
<dbReference type="Gene3D" id="1.10.357.10">
    <property type="entry name" value="Tetracycline Repressor, domain 2"/>
    <property type="match status" value="1"/>
</dbReference>
<evidence type="ECO:0000256" key="4">
    <source>
        <dbReference type="PROSITE-ProRule" id="PRU00335"/>
    </source>
</evidence>
<reference evidence="7" key="1">
    <citation type="submission" date="2016-10" db="EMBL/GenBank/DDBJ databases">
        <authorList>
            <person name="Varghese N."/>
            <person name="Submissions S."/>
        </authorList>
    </citation>
    <scope>NUCLEOTIDE SEQUENCE [LARGE SCALE GENOMIC DNA]</scope>
    <source>
        <strain evidence="7">CCM 7469</strain>
    </source>
</reference>
<evidence type="ECO:0000256" key="3">
    <source>
        <dbReference type="ARBA" id="ARBA00023163"/>
    </source>
</evidence>
<evidence type="ECO:0000259" key="5">
    <source>
        <dbReference type="PROSITE" id="PS50977"/>
    </source>
</evidence>
<gene>
    <name evidence="6" type="ORF">SAMN05216272_105188</name>
</gene>
<keyword evidence="2 4" id="KW-0238">DNA-binding</keyword>
<dbReference type="PANTHER" id="PTHR30055">
    <property type="entry name" value="HTH-TYPE TRANSCRIPTIONAL REGULATOR RUTR"/>
    <property type="match status" value="1"/>
</dbReference>
<feature type="domain" description="HTH tetR-type" evidence="5">
    <location>
        <begin position="18"/>
        <end position="78"/>
    </location>
</feature>
<proteinExistence type="predicted"/>
<dbReference type="SUPFAM" id="SSF46689">
    <property type="entry name" value="Homeodomain-like"/>
    <property type="match status" value="1"/>
</dbReference>
<evidence type="ECO:0000256" key="2">
    <source>
        <dbReference type="ARBA" id="ARBA00023125"/>
    </source>
</evidence>
<evidence type="ECO:0000313" key="6">
    <source>
        <dbReference type="EMBL" id="SDI05166.1"/>
    </source>
</evidence>
<accession>A0A1G8HET1</accession>
<dbReference type="OrthoDB" id="9809772at2"/>
<name>A0A1G8HET1_9PSED</name>
<evidence type="ECO:0000313" key="7">
    <source>
        <dbReference type="Proteomes" id="UP000199636"/>
    </source>
</evidence>
<dbReference type="Pfam" id="PF00440">
    <property type="entry name" value="TetR_N"/>
    <property type="match status" value="1"/>
</dbReference>
<dbReference type="PROSITE" id="PS50977">
    <property type="entry name" value="HTH_TETR_2"/>
    <property type="match status" value="1"/>
</dbReference>
<dbReference type="InterPro" id="IPR050109">
    <property type="entry name" value="HTH-type_TetR-like_transc_reg"/>
</dbReference>
<feature type="DNA-binding region" description="H-T-H motif" evidence="4">
    <location>
        <begin position="41"/>
        <end position="60"/>
    </location>
</feature>
<organism evidence="6 7">
    <name type="scientific">Pseudomonas panipatensis</name>
    <dbReference type="NCBI Taxonomy" id="428992"/>
    <lineage>
        <taxon>Bacteria</taxon>
        <taxon>Pseudomonadati</taxon>
        <taxon>Pseudomonadota</taxon>
        <taxon>Gammaproteobacteria</taxon>
        <taxon>Pseudomonadales</taxon>
        <taxon>Pseudomonadaceae</taxon>
        <taxon>Pseudomonas</taxon>
    </lineage>
</organism>
<dbReference type="STRING" id="428992.SAMN05216272_105188"/>
<dbReference type="InterPro" id="IPR001647">
    <property type="entry name" value="HTH_TetR"/>
</dbReference>
<keyword evidence="7" id="KW-1185">Reference proteome</keyword>
<sequence length="209" mass="22864">MPNSTCATDATVDVPTKKSLKQLLLDAAVAALIELGVARTTTVEVQRRAGVSRGALLHHFPSHTLMLSATIEELVRRNDEAVRLAQQQMAATANPLERAIRTLVSMGTQPAFLAELELWATARSDAELLAAVQGAERNARKERERVIAELFASVQHNPNYEAVVAISIEFVRGVALSSVLTSNSEHRERLIRQWVWAVETLLQAPSPAN</sequence>
<dbReference type="PANTHER" id="PTHR30055:SF234">
    <property type="entry name" value="HTH-TYPE TRANSCRIPTIONAL REGULATOR BETI"/>
    <property type="match status" value="1"/>
</dbReference>
<dbReference type="InterPro" id="IPR009057">
    <property type="entry name" value="Homeodomain-like_sf"/>
</dbReference>
<dbReference type="Proteomes" id="UP000199636">
    <property type="component" value="Unassembled WGS sequence"/>
</dbReference>
<dbReference type="EMBL" id="FNDS01000005">
    <property type="protein sequence ID" value="SDI05166.1"/>
    <property type="molecule type" value="Genomic_DNA"/>
</dbReference>